<dbReference type="Proteomes" id="UP001603857">
    <property type="component" value="Unassembled WGS sequence"/>
</dbReference>
<dbReference type="InterPro" id="IPR053353">
    <property type="entry name" value="Plant_LTP_GPI-anchored"/>
</dbReference>
<dbReference type="InterPro" id="IPR036312">
    <property type="entry name" value="Bifun_inhib/LTP/seed_sf"/>
</dbReference>
<protein>
    <recommendedName>
        <fullName evidence="1">Bifunctional inhibitor/plant lipid transfer protein/seed storage helical domain-containing protein</fullName>
    </recommendedName>
</protein>
<accession>A0ABD1NQT1</accession>
<proteinExistence type="predicted"/>
<dbReference type="CDD" id="cd00010">
    <property type="entry name" value="AAI_LTSS"/>
    <property type="match status" value="1"/>
</dbReference>
<dbReference type="InterPro" id="IPR016140">
    <property type="entry name" value="Bifunc_inhib/LTP/seed_store"/>
</dbReference>
<comment type="caution">
    <text evidence="2">The sequence shown here is derived from an EMBL/GenBank/DDBJ whole genome shotgun (WGS) entry which is preliminary data.</text>
</comment>
<evidence type="ECO:0000259" key="1">
    <source>
        <dbReference type="Pfam" id="PF14368"/>
    </source>
</evidence>
<evidence type="ECO:0000313" key="3">
    <source>
        <dbReference type="Proteomes" id="UP001603857"/>
    </source>
</evidence>
<dbReference type="EMBL" id="JBGMDY010000001">
    <property type="protein sequence ID" value="KAL2349460.1"/>
    <property type="molecule type" value="Genomic_DNA"/>
</dbReference>
<gene>
    <name evidence="2" type="ORF">Fmac_003460</name>
</gene>
<keyword evidence="3" id="KW-1185">Reference proteome</keyword>
<dbReference type="PANTHER" id="PTHR35747">
    <property type="entry name" value="BIFUNCTIONAL INHIBITOR/LIPID-TRANSFER PROTEIN/SEED STORAGE 2S ALBUMIN SUPERFAMILY PROTEIN"/>
    <property type="match status" value="1"/>
</dbReference>
<dbReference type="Pfam" id="PF14368">
    <property type="entry name" value="LTP_2"/>
    <property type="match status" value="1"/>
</dbReference>
<evidence type="ECO:0000313" key="2">
    <source>
        <dbReference type="EMBL" id="KAL2349460.1"/>
    </source>
</evidence>
<organism evidence="2 3">
    <name type="scientific">Flemingia macrophylla</name>
    <dbReference type="NCBI Taxonomy" id="520843"/>
    <lineage>
        <taxon>Eukaryota</taxon>
        <taxon>Viridiplantae</taxon>
        <taxon>Streptophyta</taxon>
        <taxon>Embryophyta</taxon>
        <taxon>Tracheophyta</taxon>
        <taxon>Spermatophyta</taxon>
        <taxon>Magnoliopsida</taxon>
        <taxon>eudicotyledons</taxon>
        <taxon>Gunneridae</taxon>
        <taxon>Pentapetalae</taxon>
        <taxon>rosids</taxon>
        <taxon>fabids</taxon>
        <taxon>Fabales</taxon>
        <taxon>Fabaceae</taxon>
        <taxon>Papilionoideae</taxon>
        <taxon>50 kb inversion clade</taxon>
        <taxon>NPAAA clade</taxon>
        <taxon>indigoferoid/millettioid clade</taxon>
        <taxon>Phaseoleae</taxon>
        <taxon>Flemingia</taxon>
    </lineage>
</organism>
<reference evidence="2 3" key="1">
    <citation type="submission" date="2024-08" db="EMBL/GenBank/DDBJ databases">
        <title>Insights into the chromosomal genome structure of Flemingia macrophylla.</title>
        <authorList>
            <person name="Ding Y."/>
            <person name="Zhao Y."/>
            <person name="Bi W."/>
            <person name="Wu M."/>
            <person name="Zhao G."/>
            <person name="Gong Y."/>
            <person name="Li W."/>
            <person name="Zhang P."/>
        </authorList>
    </citation>
    <scope>NUCLEOTIDE SEQUENCE [LARGE SCALE GENOMIC DNA]</scope>
    <source>
        <strain evidence="2">DYQJB</strain>
        <tissue evidence="2">Leaf</tissue>
    </source>
</reference>
<dbReference type="Gene3D" id="1.10.110.10">
    <property type="entry name" value="Plant lipid-transfer and hydrophobic proteins"/>
    <property type="match status" value="1"/>
</dbReference>
<dbReference type="PANTHER" id="PTHR35747:SF2">
    <property type="entry name" value="NON-SPECIFIC LIPID TRANSFER PROTEIN GPI-ANCHORED 25"/>
    <property type="match status" value="1"/>
</dbReference>
<sequence length="241" mass="26535">MAMEISVSGSDDNIAKINASEEKIKKSFFYLNLAKKYIKHGNGVELCALEKVKRNAKRIMMWLVAFLLSVAVSTAVDGCKEELTSFSACLPYVSYPPNNLTESASENCCTAFSSAMEPMCLCYLLRDPLILGFPLNSSRLLSLPSLCPSSNATSASFPFLCSSASSPALPPLNTAPTQPLRSGKYIDRALELGWAPSQCCSPLVLGLARWWFCFEECYKPKESDSSRHNTKLMYHELLGLD</sequence>
<dbReference type="AlphaFoldDB" id="A0ABD1NQT1"/>
<name>A0ABD1NQT1_9FABA</name>
<dbReference type="SUPFAM" id="SSF47699">
    <property type="entry name" value="Bifunctional inhibitor/lipid-transfer protein/seed storage 2S albumin"/>
    <property type="match status" value="1"/>
</dbReference>
<feature type="domain" description="Bifunctional inhibitor/plant lipid transfer protein/seed storage helical" evidence="1">
    <location>
        <begin position="73"/>
        <end position="153"/>
    </location>
</feature>